<evidence type="ECO:0000313" key="3">
    <source>
        <dbReference type="Proteomes" id="UP000634136"/>
    </source>
</evidence>
<dbReference type="EMBL" id="JAAIUW010000003">
    <property type="protein sequence ID" value="KAF7837219.1"/>
    <property type="molecule type" value="Genomic_DNA"/>
</dbReference>
<protein>
    <submittedName>
        <fullName evidence="2">Uncharacterized protein</fullName>
    </submittedName>
</protein>
<dbReference type="Proteomes" id="UP000634136">
    <property type="component" value="Unassembled WGS sequence"/>
</dbReference>
<gene>
    <name evidence="2" type="ORF">G2W53_005701</name>
</gene>
<evidence type="ECO:0000313" key="2">
    <source>
        <dbReference type="EMBL" id="KAF7837219.1"/>
    </source>
</evidence>
<dbReference type="AlphaFoldDB" id="A0A834X3C9"/>
<feature type="region of interest" description="Disordered" evidence="1">
    <location>
        <begin position="16"/>
        <end position="40"/>
    </location>
</feature>
<evidence type="ECO:0000256" key="1">
    <source>
        <dbReference type="SAM" id="MobiDB-lite"/>
    </source>
</evidence>
<reference evidence="2" key="1">
    <citation type="submission" date="2020-09" db="EMBL/GenBank/DDBJ databases">
        <title>Genome-Enabled Discovery of Anthraquinone Biosynthesis in Senna tora.</title>
        <authorList>
            <person name="Kang S.-H."/>
            <person name="Pandey R.P."/>
            <person name="Lee C.-M."/>
            <person name="Sim J.-S."/>
            <person name="Jeong J.-T."/>
            <person name="Choi B.-S."/>
            <person name="Jung M."/>
            <person name="Ginzburg D."/>
            <person name="Zhao K."/>
            <person name="Won S.Y."/>
            <person name="Oh T.-J."/>
            <person name="Yu Y."/>
            <person name="Kim N.-H."/>
            <person name="Lee O.R."/>
            <person name="Lee T.-H."/>
            <person name="Bashyal P."/>
            <person name="Kim T.-S."/>
            <person name="Lee W.-H."/>
            <person name="Kawkins C."/>
            <person name="Kim C.-K."/>
            <person name="Kim J.S."/>
            <person name="Ahn B.O."/>
            <person name="Rhee S.Y."/>
            <person name="Sohng J.K."/>
        </authorList>
    </citation>
    <scope>NUCLEOTIDE SEQUENCE</scope>
    <source>
        <tissue evidence="2">Leaf</tissue>
    </source>
</reference>
<organism evidence="2 3">
    <name type="scientific">Senna tora</name>
    <dbReference type="NCBI Taxonomy" id="362788"/>
    <lineage>
        <taxon>Eukaryota</taxon>
        <taxon>Viridiplantae</taxon>
        <taxon>Streptophyta</taxon>
        <taxon>Embryophyta</taxon>
        <taxon>Tracheophyta</taxon>
        <taxon>Spermatophyta</taxon>
        <taxon>Magnoliopsida</taxon>
        <taxon>eudicotyledons</taxon>
        <taxon>Gunneridae</taxon>
        <taxon>Pentapetalae</taxon>
        <taxon>rosids</taxon>
        <taxon>fabids</taxon>
        <taxon>Fabales</taxon>
        <taxon>Fabaceae</taxon>
        <taxon>Caesalpinioideae</taxon>
        <taxon>Cassia clade</taxon>
        <taxon>Senna</taxon>
    </lineage>
</organism>
<name>A0A834X3C9_9FABA</name>
<comment type="caution">
    <text evidence="2">The sequence shown here is derived from an EMBL/GenBank/DDBJ whole genome shotgun (WGS) entry which is preliminary data.</text>
</comment>
<sequence>MGLGNGKNLLRVRKKTNEAFGSQKENPRETVYSKRKAVVC</sequence>
<keyword evidence="3" id="KW-1185">Reference proteome</keyword>
<accession>A0A834X3C9</accession>
<proteinExistence type="predicted"/>